<dbReference type="Proteomes" id="UP001153954">
    <property type="component" value="Unassembled WGS sequence"/>
</dbReference>
<sequence>MISVSNAIHPIVEEETTVRIKIPEVDRSKADACSILAIVLSQRSHDGLYKLDTKSGIFKQLYARSQFSVCQERLMAKDDVPDVEISLRQTATKQSISHGQEM</sequence>
<dbReference type="AlphaFoldDB" id="A0AAU9TTE7"/>
<gene>
    <name evidence="1" type="ORF">EEDITHA_LOCUS5234</name>
</gene>
<comment type="caution">
    <text evidence="1">The sequence shown here is derived from an EMBL/GenBank/DDBJ whole genome shotgun (WGS) entry which is preliminary data.</text>
</comment>
<protein>
    <submittedName>
        <fullName evidence="1">Uncharacterized protein</fullName>
    </submittedName>
</protein>
<proteinExistence type="predicted"/>
<organism evidence="1 2">
    <name type="scientific">Euphydryas editha</name>
    <name type="common">Edith's checkerspot</name>
    <dbReference type="NCBI Taxonomy" id="104508"/>
    <lineage>
        <taxon>Eukaryota</taxon>
        <taxon>Metazoa</taxon>
        <taxon>Ecdysozoa</taxon>
        <taxon>Arthropoda</taxon>
        <taxon>Hexapoda</taxon>
        <taxon>Insecta</taxon>
        <taxon>Pterygota</taxon>
        <taxon>Neoptera</taxon>
        <taxon>Endopterygota</taxon>
        <taxon>Lepidoptera</taxon>
        <taxon>Glossata</taxon>
        <taxon>Ditrysia</taxon>
        <taxon>Papilionoidea</taxon>
        <taxon>Nymphalidae</taxon>
        <taxon>Nymphalinae</taxon>
        <taxon>Euphydryas</taxon>
    </lineage>
</organism>
<name>A0AAU9TTE7_EUPED</name>
<evidence type="ECO:0000313" key="1">
    <source>
        <dbReference type="EMBL" id="CAH2089148.1"/>
    </source>
</evidence>
<dbReference type="EMBL" id="CAKOGL010000008">
    <property type="protein sequence ID" value="CAH2089148.1"/>
    <property type="molecule type" value="Genomic_DNA"/>
</dbReference>
<evidence type="ECO:0000313" key="2">
    <source>
        <dbReference type="Proteomes" id="UP001153954"/>
    </source>
</evidence>
<keyword evidence="2" id="KW-1185">Reference proteome</keyword>
<reference evidence="1" key="1">
    <citation type="submission" date="2022-03" db="EMBL/GenBank/DDBJ databases">
        <authorList>
            <person name="Tunstrom K."/>
        </authorList>
    </citation>
    <scope>NUCLEOTIDE SEQUENCE</scope>
</reference>
<accession>A0AAU9TTE7</accession>